<comment type="similarity">
    <text evidence="3">Belongs to the MoxR family.</text>
</comment>
<gene>
    <name evidence="5" type="ordered locus">CCNA_00601</name>
</gene>
<organism evidence="5 6">
    <name type="scientific">Caulobacter vibrioides (strain NA1000 / CB15N)</name>
    <name type="common">Caulobacter crescentus</name>
    <dbReference type="NCBI Taxonomy" id="565050"/>
    <lineage>
        <taxon>Bacteria</taxon>
        <taxon>Pseudomonadati</taxon>
        <taxon>Pseudomonadota</taxon>
        <taxon>Alphaproteobacteria</taxon>
        <taxon>Caulobacterales</taxon>
        <taxon>Caulobacteraceae</taxon>
        <taxon>Caulobacter</taxon>
    </lineage>
</organism>
<evidence type="ECO:0000313" key="6">
    <source>
        <dbReference type="Proteomes" id="UP000001364"/>
    </source>
</evidence>
<dbReference type="PATRIC" id="fig|565050.3.peg.595"/>
<dbReference type="KEGG" id="ccs:CCNA_00601"/>
<dbReference type="HOGENOM" id="CLU_034716_2_0_5"/>
<dbReference type="RefSeq" id="WP_010918453.1">
    <property type="nucleotide sequence ID" value="NC_011916.1"/>
</dbReference>
<dbReference type="OrthoDB" id="9808397at2"/>
<feature type="domain" description="AAA+ ATPase" evidence="4">
    <location>
        <begin position="42"/>
        <end position="185"/>
    </location>
</feature>
<dbReference type="Pfam" id="PF07726">
    <property type="entry name" value="AAA_3"/>
    <property type="match status" value="1"/>
</dbReference>
<evidence type="ECO:0000256" key="1">
    <source>
        <dbReference type="ARBA" id="ARBA00022741"/>
    </source>
</evidence>
<protein>
    <submittedName>
        <fullName evidence="5">MoxR-like ATPase</fullName>
    </submittedName>
</protein>
<dbReference type="Gene3D" id="3.40.50.300">
    <property type="entry name" value="P-loop containing nucleotide triphosphate hydrolases"/>
    <property type="match status" value="1"/>
</dbReference>
<keyword evidence="2" id="KW-0067">ATP-binding</keyword>
<dbReference type="InterPro" id="IPR027417">
    <property type="entry name" value="P-loop_NTPase"/>
</dbReference>
<evidence type="ECO:0000259" key="4">
    <source>
        <dbReference type="SMART" id="SM00382"/>
    </source>
</evidence>
<dbReference type="PANTHER" id="PTHR42759">
    <property type="entry name" value="MOXR FAMILY PROTEIN"/>
    <property type="match status" value="1"/>
</dbReference>
<dbReference type="AlphaFoldDB" id="A0A0H3C7C5"/>
<dbReference type="PANTHER" id="PTHR42759:SF1">
    <property type="entry name" value="MAGNESIUM-CHELATASE SUBUNIT CHLD"/>
    <property type="match status" value="1"/>
</dbReference>
<accession>A0A0H3C7C5</accession>
<dbReference type="Pfam" id="PF17863">
    <property type="entry name" value="AAA_lid_2"/>
    <property type="match status" value="1"/>
</dbReference>
<dbReference type="CDD" id="cd00009">
    <property type="entry name" value="AAA"/>
    <property type="match status" value="1"/>
</dbReference>
<name>A0A0H3C7C5_CAUVN</name>
<dbReference type="EMBL" id="CP001340">
    <property type="protein sequence ID" value="ACL94066.1"/>
    <property type="molecule type" value="Genomic_DNA"/>
</dbReference>
<dbReference type="SUPFAM" id="SSF52540">
    <property type="entry name" value="P-loop containing nucleoside triphosphate hydrolases"/>
    <property type="match status" value="1"/>
</dbReference>
<dbReference type="GeneID" id="7330000"/>
<reference evidence="5 6" key="1">
    <citation type="journal article" date="2010" name="J. Bacteriol.">
        <title>The genetic basis of laboratory adaptation in Caulobacter crescentus.</title>
        <authorList>
            <person name="Marks M.E."/>
            <person name="Castro-Rojas C.M."/>
            <person name="Teiling C."/>
            <person name="Du L."/>
            <person name="Kapatral V."/>
            <person name="Walunas T.L."/>
            <person name="Crosson S."/>
        </authorList>
    </citation>
    <scope>NUCLEOTIDE SEQUENCE [LARGE SCALE GENOMIC DNA]</scope>
    <source>
        <strain evidence="6">NA1000 / CB15N</strain>
    </source>
</reference>
<evidence type="ECO:0000256" key="3">
    <source>
        <dbReference type="ARBA" id="ARBA00061607"/>
    </source>
</evidence>
<dbReference type="Gene3D" id="1.10.8.80">
    <property type="entry name" value="Magnesium chelatase subunit I, C-Terminal domain"/>
    <property type="match status" value="1"/>
</dbReference>
<keyword evidence="6" id="KW-1185">Reference proteome</keyword>
<dbReference type="InterPro" id="IPR050764">
    <property type="entry name" value="CbbQ/NirQ/NorQ/GpvN"/>
</dbReference>
<dbReference type="PIRSF" id="PIRSF002849">
    <property type="entry name" value="AAA_ATPase_chaperone_MoxR_prd"/>
    <property type="match status" value="1"/>
</dbReference>
<dbReference type="InterPro" id="IPR003593">
    <property type="entry name" value="AAA+_ATPase"/>
</dbReference>
<evidence type="ECO:0000256" key="2">
    <source>
        <dbReference type="ARBA" id="ARBA00022840"/>
    </source>
</evidence>
<dbReference type="InterPro" id="IPR011703">
    <property type="entry name" value="ATPase_AAA-3"/>
</dbReference>
<dbReference type="Proteomes" id="UP000001364">
    <property type="component" value="Chromosome"/>
</dbReference>
<dbReference type="RefSeq" id="YP_002515974.1">
    <property type="nucleotide sequence ID" value="NC_011916.1"/>
</dbReference>
<dbReference type="SMR" id="A0A0H3C7C5"/>
<dbReference type="GO" id="GO:0005524">
    <property type="term" value="F:ATP binding"/>
    <property type="evidence" value="ECO:0007669"/>
    <property type="project" value="UniProtKB-KW"/>
</dbReference>
<evidence type="ECO:0000313" key="5">
    <source>
        <dbReference type="EMBL" id="ACL94066.1"/>
    </source>
</evidence>
<dbReference type="SMART" id="SM00382">
    <property type="entry name" value="AAA"/>
    <property type="match status" value="1"/>
</dbReference>
<sequence>MDGNRMNVGDVGVLAGRIRAEIAKAVVGQDEAVNLLLVALFAGGHVLLEGPPGTAKTLLAQSFARSVALDYGRIQFTPDLTPGDVIGANLFNFQTSTFTLTRGPVFCELLLADEINRTPPKTQAALLEAMQERQVTIDGVSHPLSPRFTVVATQNPIEQQGTYPLPEAQLDRFLFKHVLNYPSIEQERAIVVGHGQRTGQMDPAAFGVEPVLDRAAIDAAVATVAQARLTDEVVGYIVDLVRATRDSTDIESGASPRAGAMLAVAARATAVLDGRDYVVPDDVKALAVPALRHRLILSAAAEIEGRKIDQVLKGLIERVAAPR</sequence>
<proteinExistence type="inferred from homology"/>
<dbReference type="InterPro" id="IPR041628">
    <property type="entry name" value="ChlI/MoxR_AAA_lid"/>
</dbReference>
<dbReference type="PhylomeDB" id="A0A0H3C7C5"/>
<keyword evidence="1" id="KW-0547">Nucleotide-binding</keyword>
<dbReference type="GO" id="GO:0016887">
    <property type="term" value="F:ATP hydrolysis activity"/>
    <property type="evidence" value="ECO:0007669"/>
    <property type="project" value="InterPro"/>
</dbReference>
<dbReference type="FunFam" id="3.40.50.300:FF:000640">
    <property type="entry name" value="MoxR family ATPase"/>
    <property type="match status" value="1"/>
</dbReference>